<evidence type="ECO:0000259" key="1">
    <source>
        <dbReference type="Pfam" id="PF00149"/>
    </source>
</evidence>
<proteinExistence type="predicted"/>
<name>A0A2N3Y4R0_SACSN</name>
<organism evidence="2 3">
    <name type="scientific">Saccharopolyspora spinosa</name>
    <dbReference type="NCBI Taxonomy" id="60894"/>
    <lineage>
        <taxon>Bacteria</taxon>
        <taxon>Bacillati</taxon>
        <taxon>Actinomycetota</taxon>
        <taxon>Actinomycetes</taxon>
        <taxon>Pseudonocardiales</taxon>
        <taxon>Pseudonocardiaceae</taxon>
        <taxon>Saccharopolyspora</taxon>
    </lineage>
</organism>
<dbReference type="Gene3D" id="3.60.21.10">
    <property type="match status" value="1"/>
</dbReference>
<dbReference type="PANTHER" id="PTHR36492:SF2">
    <property type="entry name" value="[ACYL-CARRIER-PROTEIN] PHOSPHODIESTERASE PPTH"/>
    <property type="match status" value="1"/>
</dbReference>
<gene>
    <name evidence="2" type="ORF">A8926_5945</name>
</gene>
<dbReference type="Pfam" id="PF00149">
    <property type="entry name" value="Metallophos"/>
    <property type="match status" value="1"/>
</dbReference>
<dbReference type="PANTHER" id="PTHR36492">
    <property type="match status" value="1"/>
</dbReference>
<dbReference type="STRING" id="994479.GCA_000194155_05783"/>
<dbReference type="CDD" id="cd00838">
    <property type="entry name" value="MPP_superfamily"/>
    <property type="match status" value="1"/>
</dbReference>
<dbReference type="AlphaFoldDB" id="A0A2N3Y4R0"/>
<keyword evidence="3" id="KW-1185">Reference proteome</keyword>
<dbReference type="SUPFAM" id="SSF56300">
    <property type="entry name" value="Metallo-dependent phosphatases"/>
    <property type="match status" value="1"/>
</dbReference>
<dbReference type="GO" id="GO:0016787">
    <property type="term" value="F:hydrolase activity"/>
    <property type="evidence" value="ECO:0007669"/>
    <property type="project" value="InterPro"/>
</dbReference>
<dbReference type="Proteomes" id="UP000233786">
    <property type="component" value="Unassembled WGS sequence"/>
</dbReference>
<dbReference type="RefSeq" id="WP_010312002.1">
    <property type="nucleotide sequence ID" value="NZ_CP061007.1"/>
</dbReference>
<dbReference type="InterPro" id="IPR052963">
    <property type="entry name" value="Pantetheine_PDE"/>
</dbReference>
<dbReference type="InterPro" id="IPR029052">
    <property type="entry name" value="Metallo-depent_PP-like"/>
</dbReference>
<feature type="domain" description="Calcineurin-like phosphoesterase" evidence="1">
    <location>
        <begin position="14"/>
        <end position="248"/>
    </location>
</feature>
<comment type="caution">
    <text evidence="2">The sequence shown here is derived from an EMBL/GenBank/DDBJ whole genome shotgun (WGS) entry which is preliminary data.</text>
</comment>
<dbReference type="InterPro" id="IPR004843">
    <property type="entry name" value="Calcineurin-like_PHP"/>
</dbReference>
<reference evidence="2" key="1">
    <citation type="submission" date="2017-12" db="EMBL/GenBank/DDBJ databases">
        <title>Sequencing the genomes of 1000 Actinobacteria strains.</title>
        <authorList>
            <person name="Klenk H.-P."/>
        </authorList>
    </citation>
    <scope>NUCLEOTIDE SEQUENCE [LARGE SCALE GENOMIC DNA]</scope>
    <source>
        <strain evidence="2">DSM 44228</strain>
    </source>
</reference>
<protein>
    <submittedName>
        <fullName evidence="2">3',5'-cyclic AMP phosphodiesterase CpdA</fullName>
    </submittedName>
</protein>
<accession>A0A2N3Y4R0</accession>
<evidence type="ECO:0000313" key="2">
    <source>
        <dbReference type="EMBL" id="PKW17916.1"/>
    </source>
</evidence>
<sequence length="292" mass="33511">MELAARMSDETTGRLLAVSDLHVRYDENKSVVDRIRPTTDSDWLIVAGDVAEFVAEIEGTLDLLSQRFAQVIWVPGNHELWTPEQDEVKARGEERYRLLVESCRKLGVLTPEDPYPIWRGIGGPVRIVPLFLLYDYSFRPSGTQNKDEALRLAYKAGVVCSDEFLLHPDPHPSREAWCHARITETEARLTALDDDLPTVLVNHYPLVRTPTDVLYHPEFAQWCGTERTADWHLRFRARCVVYGHLHIPRITHHDGVPFHEVSIGYPREWRRHGHPHGLLRQVLSPETAGVVR</sequence>
<dbReference type="EMBL" id="PJNB01000001">
    <property type="protein sequence ID" value="PKW17916.1"/>
    <property type="molecule type" value="Genomic_DNA"/>
</dbReference>
<evidence type="ECO:0000313" key="3">
    <source>
        <dbReference type="Proteomes" id="UP000233786"/>
    </source>
</evidence>